<proteinExistence type="predicted"/>
<dbReference type="AlphaFoldDB" id="A0A1H9U7N3"/>
<dbReference type="RefSeq" id="WP_092653849.1">
    <property type="nucleotide sequence ID" value="NZ_FOHA01000023.1"/>
</dbReference>
<sequence length="152" mass="17687">MKNGEGDELLVLFKENACIINGFLHELQPLKTQENRPSIFHEFMNEEPVKSIGTTFCLWTDEQGHFQASDFEKLDTMMQSFIEIYQPNPKLYIDWACDYYELDGLPAEIVEQVYQKQALNQTSILSINADLEDWETLKSDLEAISYPFTFSK</sequence>
<dbReference type="STRING" id="142588.SAMN04488559_1236"/>
<evidence type="ECO:0000313" key="2">
    <source>
        <dbReference type="Proteomes" id="UP000198948"/>
    </source>
</evidence>
<organism evidence="1 2">
    <name type="scientific">Isobaculum melis</name>
    <dbReference type="NCBI Taxonomy" id="142588"/>
    <lineage>
        <taxon>Bacteria</taxon>
        <taxon>Bacillati</taxon>
        <taxon>Bacillota</taxon>
        <taxon>Bacilli</taxon>
        <taxon>Lactobacillales</taxon>
        <taxon>Carnobacteriaceae</taxon>
        <taxon>Isobaculum</taxon>
    </lineage>
</organism>
<reference evidence="1 2" key="1">
    <citation type="submission" date="2016-10" db="EMBL/GenBank/DDBJ databases">
        <authorList>
            <person name="de Groot N.N."/>
        </authorList>
    </citation>
    <scope>NUCLEOTIDE SEQUENCE [LARGE SCALE GENOMIC DNA]</scope>
    <source>
        <strain evidence="1 2">DSM 13760</strain>
    </source>
</reference>
<dbReference type="EMBL" id="FOHA01000023">
    <property type="protein sequence ID" value="SES05332.1"/>
    <property type="molecule type" value="Genomic_DNA"/>
</dbReference>
<gene>
    <name evidence="1" type="ORF">SAMN04488559_1236</name>
</gene>
<accession>A0A1H9U7N3</accession>
<dbReference type="Proteomes" id="UP000198948">
    <property type="component" value="Unassembled WGS sequence"/>
</dbReference>
<name>A0A1H9U7N3_9LACT</name>
<protein>
    <submittedName>
        <fullName evidence="1">Uncharacterized protein</fullName>
    </submittedName>
</protein>
<dbReference type="OrthoDB" id="361945at2"/>
<keyword evidence="2" id="KW-1185">Reference proteome</keyword>
<evidence type="ECO:0000313" key="1">
    <source>
        <dbReference type="EMBL" id="SES05332.1"/>
    </source>
</evidence>